<evidence type="ECO:0000256" key="1">
    <source>
        <dbReference type="ARBA" id="ARBA00010515"/>
    </source>
</evidence>
<dbReference type="InterPro" id="IPR013094">
    <property type="entry name" value="AB_hydrolase_3"/>
</dbReference>
<dbReference type="PROSITE" id="PS01174">
    <property type="entry name" value="LIPASE_GDXG_SER"/>
    <property type="match status" value="1"/>
</dbReference>
<dbReference type="OMA" id="VSCANVV"/>
<gene>
    <name evidence="5" type="ORF">Ccrd_023430</name>
</gene>
<proteinExistence type="inferred from homology"/>
<dbReference type="InterPro" id="IPR033140">
    <property type="entry name" value="Lipase_GDXG_put_SER_AS"/>
</dbReference>
<dbReference type="InterPro" id="IPR050466">
    <property type="entry name" value="Carboxylest/Gibb_receptor"/>
</dbReference>
<dbReference type="GO" id="GO:0016787">
    <property type="term" value="F:hydrolase activity"/>
    <property type="evidence" value="ECO:0007669"/>
    <property type="project" value="UniProtKB-KW"/>
</dbReference>
<reference evidence="5 6" key="1">
    <citation type="journal article" date="2016" name="Sci. Rep.">
        <title>The genome sequence of the outbreeding globe artichoke constructed de novo incorporating a phase-aware low-pass sequencing strategy of F1 progeny.</title>
        <authorList>
            <person name="Scaglione D."/>
            <person name="Reyes-Chin-Wo S."/>
            <person name="Acquadro A."/>
            <person name="Froenicke L."/>
            <person name="Portis E."/>
            <person name="Beitel C."/>
            <person name="Tirone M."/>
            <person name="Mauro R."/>
            <person name="Lo Monaco A."/>
            <person name="Mauromicale G."/>
            <person name="Faccioli P."/>
            <person name="Cattivelli L."/>
            <person name="Rieseberg L."/>
            <person name="Michelmore R."/>
            <person name="Lanteri S."/>
        </authorList>
    </citation>
    <scope>NUCLEOTIDE SEQUENCE [LARGE SCALE GENOMIC DNA]</scope>
    <source>
        <strain evidence="5">2C</strain>
    </source>
</reference>
<dbReference type="OrthoDB" id="408631at2759"/>
<sequence length="323" mass="35355">MGSVSKEILQDVPPYLRVYNDGTIERLVGTEVVPPTADSATGVTSKDVLISPKTAVSARLYRPTLSSPTQKLPLLIYFHGGAFCIASPSFPLYHRSVNNLVSESRVIAVSVDYRLVPEHPLPAAFDDAWDALRWASSHVPGGTGTEEWLKENVDFNRVFLAGDSAGATIAHHTAIRIGTKPDPNIAFKISGIILINPYFWGKEPIGSEAKDSMKKAMVDKWWQFACPPGSSLGLDDPLINPMAKGAPDLSGMGCSRVIVTVAGKDILRDRGCLYYESLVKSKWEGKAEMMEIDGEDHVFHIFNPDGDKAVNMIKRLATFINQQ</sequence>
<dbReference type="PANTHER" id="PTHR23024">
    <property type="entry name" value="ARYLACETAMIDE DEACETYLASE"/>
    <property type="match status" value="1"/>
</dbReference>
<evidence type="ECO:0000256" key="3">
    <source>
        <dbReference type="PROSITE-ProRule" id="PRU10038"/>
    </source>
</evidence>
<dbReference type="AlphaFoldDB" id="A0A103XWU5"/>
<dbReference type="SUPFAM" id="SSF53474">
    <property type="entry name" value="alpha/beta-Hydrolases"/>
    <property type="match status" value="1"/>
</dbReference>
<keyword evidence="6" id="KW-1185">Reference proteome</keyword>
<dbReference type="Proteomes" id="UP000243975">
    <property type="component" value="Unassembled WGS sequence"/>
</dbReference>
<dbReference type="PROSITE" id="PS01173">
    <property type="entry name" value="LIPASE_GDXG_HIS"/>
    <property type="match status" value="1"/>
</dbReference>
<feature type="domain" description="Alpha/beta hydrolase fold-3" evidence="4">
    <location>
        <begin position="75"/>
        <end position="300"/>
    </location>
</feature>
<dbReference type="Gramene" id="KVH98346">
    <property type="protein sequence ID" value="KVH98346"/>
    <property type="gene ID" value="Ccrd_023430"/>
</dbReference>
<dbReference type="Gene3D" id="3.40.50.1820">
    <property type="entry name" value="alpha/beta hydrolase"/>
    <property type="match status" value="1"/>
</dbReference>
<evidence type="ECO:0000256" key="2">
    <source>
        <dbReference type="ARBA" id="ARBA00022801"/>
    </source>
</evidence>
<evidence type="ECO:0000259" key="4">
    <source>
        <dbReference type="Pfam" id="PF07859"/>
    </source>
</evidence>
<feature type="active site" evidence="3">
    <location>
        <position position="164"/>
    </location>
</feature>
<comment type="similarity">
    <text evidence="1">Belongs to the 'GDXG' lipolytic enzyme family.</text>
</comment>
<dbReference type="STRING" id="59895.A0A103XWU5"/>
<dbReference type="InterPro" id="IPR002168">
    <property type="entry name" value="Lipase_GDXG_HIS_AS"/>
</dbReference>
<keyword evidence="2 5" id="KW-0378">Hydrolase</keyword>
<name>A0A103XWU5_CYNCS</name>
<evidence type="ECO:0000313" key="6">
    <source>
        <dbReference type="Proteomes" id="UP000243975"/>
    </source>
</evidence>
<organism evidence="5 6">
    <name type="scientific">Cynara cardunculus var. scolymus</name>
    <name type="common">Globe artichoke</name>
    <name type="synonym">Cynara scolymus</name>
    <dbReference type="NCBI Taxonomy" id="59895"/>
    <lineage>
        <taxon>Eukaryota</taxon>
        <taxon>Viridiplantae</taxon>
        <taxon>Streptophyta</taxon>
        <taxon>Embryophyta</taxon>
        <taxon>Tracheophyta</taxon>
        <taxon>Spermatophyta</taxon>
        <taxon>Magnoliopsida</taxon>
        <taxon>eudicotyledons</taxon>
        <taxon>Gunneridae</taxon>
        <taxon>Pentapetalae</taxon>
        <taxon>asterids</taxon>
        <taxon>campanulids</taxon>
        <taxon>Asterales</taxon>
        <taxon>Asteraceae</taxon>
        <taxon>Carduoideae</taxon>
        <taxon>Cardueae</taxon>
        <taxon>Carduinae</taxon>
        <taxon>Cynara</taxon>
    </lineage>
</organism>
<dbReference type="InterPro" id="IPR029058">
    <property type="entry name" value="AB_hydrolase_fold"/>
</dbReference>
<accession>A0A103XWU5</accession>
<dbReference type="EMBL" id="LEKV01003801">
    <property type="protein sequence ID" value="KVH98346.1"/>
    <property type="molecule type" value="Genomic_DNA"/>
</dbReference>
<protein>
    <submittedName>
        <fullName evidence="5">Alpha/beta hydrolase fold-3</fullName>
    </submittedName>
</protein>
<dbReference type="Pfam" id="PF07859">
    <property type="entry name" value="Abhydrolase_3"/>
    <property type="match status" value="1"/>
</dbReference>
<comment type="caution">
    <text evidence="5">The sequence shown here is derived from an EMBL/GenBank/DDBJ whole genome shotgun (WGS) entry which is preliminary data.</text>
</comment>
<dbReference type="PANTHER" id="PTHR23024:SF577">
    <property type="entry name" value="CARBOXYLESTERASE 2-RELATED"/>
    <property type="match status" value="1"/>
</dbReference>
<evidence type="ECO:0000313" key="5">
    <source>
        <dbReference type="EMBL" id="KVH98346.1"/>
    </source>
</evidence>